<evidence type="ECO:0000259" key="2">
    <source>
        <dbReference type="PROSITE" id="PS50011"/>
    </source>
</evidence>
<dbReference type="AlphaFoldDB" id="A0A8K0XQF4"/>
<proteinExistence type="predicted"/>
<dbReference type="PANTHER" id="PTHR44329">
    <property type="entry name" value="SERINE/THREONINE-PROTEIN KINASE TNNI3K-RELATED"/>
    <property type="match status" value="1"/>
</dbReference>
<keyword evidence="4" id="KW-1185">Reference proteome</keyword>
<feature type="non-terminal residue" evidence="3">
    <location>
        <position position="338"/>
    </location>
</feature>
<keyword evidence="1" id="KW-0067">ATP-binding</keyword>
<dbReference type="InterPro" id="IPR011009">
    <property type="entry name" value="Kinase-like_dom_sf"/>
</dbReference>
<dbReference type="OrthoDB" id="4062651at2759"/>
<evidence type="ECO:0000256" key="1">
    <source>
        <dbReference type="PROSITE-ProRule" id="PRU10141"/>
    </source>
</evidence>
<dbReference type="InterPro" id="IPR000719">
    <property type="entry name" value="Prot_kinase_dom"/>
</dbReference>
<sequence length="338" mass="37774">LRKLAVKLAVGHSQLPTSFYLKGVRKTGTETLGAGGFAEVYLGEWEGQKVALKRLRVEAKPSMSERKEQFCRESIMWQKLDHVHILPFWGVSDDAFQFTVCMVLPWQRNGNVKQYMSDQRKNNKLSGQVFLHQTALGLDYLHDEGIVHGDIHGGNLLIDETGSIRLTDFGLGVIAEATPHLYGSTHGGGAPEYRAPELLDPEQFEQENARPTRASDVYAFGCLSVELYTEKTPFYGDPTITGQESYHRLWAGVVSGKRPLRPTTQDGHLMSDPIWDLIRQCWTPQPSQRPSANRVANDLAQLVPYHKPDTQTYPEAVPSLPPRPALDSHKGGCQCRIA</sequence>
<dbReference type="PROSITE" id="PS50011">
    <property type="entry name" value="PROTEIN_KINASE_DOM"/>
    <property type="match status" value="1"/>
</dbReference>
<comment type="caution">
    <text evidence="3">The sequence shown here is derived from an EMBL/GenBank/DDBJ whole genome shotgun (WGS) entry which is preliminary data.</text>
</comment>
<feature type="domain" description="Protein kinase" evidence="2">
    <location>
        <begin position="26"/>
        <end position="306"/>
    </location>
</feature>
<gene>
    <name evidence="3" type="ORF">BXZ70DRAFT_1020005</name>
</gene>
<keyword evidence="3" id="KW-0808">Transferase</keyword>
<organism evidence="3 4">
    <name type="scientific">Cristinia sonorae</name>
    <dbReference type="NCBI Taxonomy" id="1940300"/>
    <lineage>
        <taxon>Eukaryota</taxon>
        <taxon>Fungi</taxon>
        <taxon>Dikarya</taxon>
        <taxon>Basidiomycota</taxon>
        <taxon>Agaricomycotina</taxon>
        <taxon>Agaricomycetes</taxon>
        <taxon>Agaricomycetidae</taxon>
        <taxon>Agaricales</taxon>
        <taxon>Pleurotineae</taxon>
        <taxon>Stephanosporaceae</taxon>
        <taxon>Cristinia</taxon>
    </lineage>
</organism>
<dbReference type="GO" id="GO:0005524">
    <property type="term" value="F:ATP binding"/>
    <property type="evidence" value="ECO:0007669"/>
    <property type="project" value="UniProtKB-UniRule"/>
</dbReference>
<evidence type="ECO:0000313" key="4">
    <source>
        <dbReference type="Proteomes" id="UP000813824"/>
    </source>
</evidence>
<dbReference type="InterPro" id="IPR051681">
    <property type="entry name" value="Ser/Thr_Kinases-Pseudokinases"/>
</dbReference>
<reference evidence="3" key="1">
    <citation type="journal article" date="2021" name="New Phytol.">
        <title>Evolutionary innovations through gain and loss of genes in the ectomycorrhizal Boletales.</title>
        <authorList>
            <person name="Wu G."/>
            <person name="Miyauchi S."/>
            <person name="Morin E."/>
            <person name="Kuo A."/>
            <person name="Drula E."/>
            <person name="Varga T."/>
            <person name="Kohler A."/>
            <person name="Feng B."/>
            <person name="Cao Y."/>
            <person name="Lipzen A."/>
            <person name="Daum C."/>
            <person name="Hundley H."/>
            <person name="Pangilinan J."/>
            <person name="Johnson J."/>
            <person name="Barry K."/>
            <person name="LaButti K."/>
            <person name="Ng V."/>
            <person name="Ahrendt S."/>
            <person name="Min B."/>
            <person name="Choi I.G."/>
            <person name="Park H."/>
            <person name="Plett J.M."/>
            <person name="Magnuson J."/>
            <person name="Spatafora J.W."/>
            <person name="Nagy L.G."/>
            <person name="Henrissat B."/>
            <person name="Grigoriev I.V."/>
            <person name="Yang Z.L."/>
            <person name="Xu J."/>
            <person name="Martin F.M."/>
        </authorList>
    </citation>
    <scope>NUCLEOTIDE SEQUENCE</scope>
    <source>
        <strain evidence="3">KKN 215</strain>
    </source>
</reference>
<dbReference type="PANTHER" id="PTHR44329:SF214">
    <property type="entry name" value="PROTEIN KINASE DOMAIN-CONTAINING PROTEIN"/>
    <property type="match status" value="1"/>
</dbReference>
<dbReference type="GO" id="GO:0004674">
    <property type="term" value="F:protein serine/threonine kinase activity"/>
    <property type="evidence" value="ECO:0007669"/>
    <property type="project" value="TreeGrafter"/>
</dbReference>
<dbReference type="SUPFAM" id="SSF56112">
    <property type="entry name" value="Protein kinase-like (PK-like)"/>
    <property type="match status" value="1"/>
</dbReference>
<dbReference type="EMBL" id="JAEVFJ010000013">
    <property type="protein sequence ID" value="KAH8101164.1"/>
    <property type="molecule type" value="Genomic_DNA"/>
</dbReference>
<dbReference type="Pfam" id="PF00069">
    <property type="entry name" value="Pkinase"/>
    <property type="match status" value="1"/>
</dbReference>
<dbReference type="Gene3D" id="1.10.510.10">
    <property type="entry name" value="Transferase(Phosphotransferase) domain 1"/>
    <property type="match status" value="1"/>
</dbReference>
<keyword evidence="3" id="KW-0418">Kinase</keyword>
<accession>A0A8K0XQF4</accession>
<dbReference type="PROSITE" id="PS00107">
    <property type="entry name" value="PROTEIN_KINASE_ATP"/>
    <property type="match status" value="1"/>
</dbReference>
<dbReference type="Proteomes" id="UP000813824">
    <property type="component" value="Unassembled WGS sequence"/>
</dbReference>
<keyword evidence="1" id="KW-0547">Nucleotide-binding</keyword>
<dbReference type="InterPro" id="IPR017441">
    <property type="entry name" value="Protein_kinase_ATP_BS"/>
</dbReference>
<evidence type="ECO:0000313" key="3">
    <source>
        <dbReference type="EMBL" id="KAH8101164.1"/>
    </source>
</evidence>
<protein>
    <submittedName>
        <fullName evidence="3">Kinase-like domain-containing protein</fullName>
    </submittedName>
</protein>
<feature type="binding site" evidence="1">
    <location>
        <position position="53"/>
    </location>
    <ligand>
        <name>ATP</name>
        <dbReference type="ChEBI" id="CHEBI:30616"/>
    </ligand>
</feature>
<name>A0A8K0XQF4_9AGAR</name>